<protein>
    <submittedName>
        <fullName evidence="4">Peptidoglycan-binding protein</fullName>
    </submittedName>
</protein>
<keyword evidence="1" id="KW-0175">Coiled coil</keyword>
<feature type="coiled-coil region" evidence="1">
    <location>
        <begin position="509"/>
        <end position="536"/>
    </location>
</feature>
<accession>A0A108FXJ7</accession>
<comment type="caution">
    <text evidence="4">The sequence shown here is derived from an EMBL/GenBank/DDBJ whole genome shotgun (WGS) entry which is preliminary data.</text>
</comment>
<reference evidence="4 5" key="1">
    <citation type="submission" date="2015-11" db="EMBL/GenBank/DDBJ databases">
        <title>Expanding the genomic diversity of Burkholderia species for the development of highly accurate diagnostics.</title>
        <authorList>
            <person name="Sahl J."/>
            <person name="Keim P."/>
            <person name="Wagner D."/>
        </authorList>
    </citation>
    <scope>NUCLEOTIDE SEQUENCE [LARGE SCALE GENOMIC DNA]</scope>
    <source>
        <strain evidence="4 5">MSMB1960WGS</strain>
    </source>
</reference>
<dbReference type="PANTHER" id="PTHR45725:SF1">
    <property type="entry name" value="DISHEVELLED ASSOCIATED ACTIVATOR OF MORPHOGENESIS, ISOFORM D"/>
    <property type="match status" value="1"/>
</dbReference>
<feature type="region of interest" description="Disordered" evidence="2">
    <location>
        <begin position="2739"/>
        <end position="2765"/>
    </location>
</feature>
<feature type="compositionally biased region" description="Low complexity" evidence="2">
    <location>
        <begin position="1156"/>
        <end position="1165"/>
    </location>
</feature>
<feature type="compositionally biased region" description="Pro residues" evidence="2">
    <location>
        <begin position="3889"/>
        <end position="3900"/>
    </location>
</feature>
<feature type="transmembrane region" description="Helical" evidence="3">
    <location>
        <begin position="3705"/>
        <end position="3726"/>
    </location>
</feature>
<keyword evidence="3" id="KW-1133">Transmembrane helix</keyword>
<evidence type="ECO:0000256" key="2">
    <source>
        <dbReference type="SAM" id="MobiDB-lite"/>
    </source>
</evidence>
<evidence type="ECO:0000256" key="3">
    <source>
        <dbReference type="SAM" id="Phobius"/>
    </source>
</evidence>
<sequence length="3971" mass="423290">MLDIDGVGMGVNWMAFLERTLEAERAKAASEAAQQTSDPSKQQVDTTPPPPPIAVQVSPDSDPSKPTNAEIASATSLIQRLAEQYRPTTPDITVDDPLTKAAQTAIQGAQTKYDTALKDEHDKQAALTTAQNDTQATQGTVDQARTAYDQAHAATAKAEKELDVTTDAGYMIAYAQQAKHDEAALDPNQAGSAQADANAALDKLKAAVPGIGDDPTQASQANWTPQQKQAYDTWQHADAKLSEAKARHNADVANSNLALAQLQSYASNGDYADAMNVGIGRVNDQLAPLDRVIDAPDKLKPEDAQANLKSAADDANYANACLNAAADASKVADIQITCNAVSGKYGPTVMNTTVAAQQDLLDHAQASARVSGGYLQMLYANRQVADLQTKYDAAQKASTQWHHDNPGAMIKDPQVDLDLGDAYAQLSKAKDGASLAHDGYVAAYGNALAIHYDDVAAGVQNQYDHRTMCVANDPTPLAIKGIKTIASALHQADDRMTATVNERATKQALVDAQAKQSQLKGQVDDLQKQYDAWNRDHGIGTTPSLLSVSKPQGTPANIPLTAPVPFVVNPYAQQLSNARTQLDQANKNVQQTQLLSETLHQQVLFNEFDAHLDERLRNAKTEADQKDYAKALSDFFGAHRGELSQSLLDKAGEATQHGATIDFGKLDDTRQRNLVGIAIGLSPDSASDDPHAAQFSDQKKLDSIDKVRHELLKVGGGASTRVNVMPIVYASKDAGLMTSAIFKVTNASGDTHYVDDQGSKYSSIGNFIDDNELSSDGTLDIATGYDANGAAQIDRHNTAHDDSWWESVMHTLGAGDVNLGMLVGGLALEVAGGLLDATVFGAPLGIALNAAGAGLMYTSAAAAVVNSGYDLGNRMYHDRTISPFDAGARADYINLVPLGIGGAGKALTLASRTTTAARVVTRAGGDAAKFASRVETGTRFATKAAAYGGAADAAGQFGYDLATGHTERLASDATSFLLNAGLAAGPQQIKALSTGIVRRTGSFGARDLGNRAVSIGDQRVTIGQDKYAAASTLRVGRQQATFDGKTITVAKDGTLMAGNKILTYKGVPIRALNRGNDVNTGARGRTESTAFLDRDGTITIGERVKGLVRTRFDETATDARITADEHGGLSLSDGIQLKYAHEIAPPRPAATPVAPPQDDQQRQPPGDAHANRVNPAAPSERDAAPASGEPAAASSRATSQARRSTADVRERAAENDQDARRASRADRRSGDARTLQYRRVADPAEAGAGGALKPLTFRQRVAWTILNAMDASPLSAGFVAREAGVSTVTNRPLVETHEYGGRKLYVVRNDRAGGTFATRDGVPMSGHELALDARYAFRAPADIAEPIVLIGKHADETLASELANVWNRPVYVAPRGALAADGTLHATSGYLRFDPAPHPDVDLGPLHADGNAVFHAGTGKPVDLDEHLGALIGFGNEKGGFALGRGAVVGLYEDAFSSRTAQRGAALGEQRGLALLRRWFDLPTVSMEGPFSHANRVAVLYQPRGALHTHDVEHGVLPKTLKADTLDQLRALKTLIAEKQLYFDVQGVYHDGRLLITDPGRIEIGNDGYRGAHDRVDDQLRLLESGVERGDIQLAHPETTETAPAADKPGLVARLQMRFGGAPLPNEVSALAQQSGTLAQQLRMLDDNGWRVRVGKRGGGSRIDAKKKRVTLDGALGHPGSMTYTLAHEAKHAVEAIDGSLGLDYSGRRRFTRKALEAEARAQLNAFEARYEIRMASGVDIAAHVKLPDAIQEVADNWRPSHDYAGTVATLADAFAHAPVSGAGGKTYDAFYGDAFERGAARAGRTMPAPQETQAGGDGPRSMREIQAQRAAWSRANVERNASPFGAGDAPSLDALSLERRHRLSLDPRNKLVVFHADTLHDGTLLGPDGTPVDPHGFTLLNHPPPGTEHTLILSARHANEGAAAQLANLWQRPVYAPHPDAVGDAGALTSLSGMNRYVPAAYRQPSLGELSVDPVRGRLYVDDPARPVDPADFLGPVLGSGAFKTVFDGGTGQAIGVFRDESLDGIVEAATLLADEQGGLATLRDVYKLPVSTSDGPFTAVNRVGVVLKPHAQLSSVDVEFGFGLPGVVSHKGLADLARMRRIAEAHGLHFDFQVLFGRNGDVLLHDPGPVMPESVEVGDVLARIDDVAAKIHYGLATGRIRLAHPAMAEQGAYAPRRGIIDRIVTAFRGVVLKMRAHALARLSPTLMEQMRIAKSDGWKVKLGARGAGQYVDAERRVIVLDGNTRHAGTLVFALAHEAQHSTEISTGTLGLDHSGHEAYVNSLLLAEARAQRNAARVRAEILDAGGGDIAAHVTLPDGLARAAQHAYESGDPAALQALAERFGDTRTSLPGHPAYRVLYAQQARALTGDARLPKLAAPGSAGRTPGASGRPRGGGARERALMTRARKWLDERGLRTLTRIEGGHLPALRDLVRETGRDAHVLIARAGTPAADAPPRFIATAEVDAHGAIALKIVDPSLTRDERQALEEALSLEHDADPSGDAAAARRAFDFYKSPVPLDELQQLGGPSKLEQADGGDAVEFARTGPIDAALAAAIDALGSARHYANANKAIAGASHADTIYAVDRKTGDVLGHATYDRASGAWHYQEKAPLERTKVVERALPDAFQRRVNTRVRPRGPKRRIPLSRARQRGVDFVATRVEPDMIARIGRFDPVKVPKTEKADALPSRFRWRYASQTSIAMTLDAGHRVALLLRARTAALLRRQGAQAAVQAGTQPGALPAGAAAAHARNAPATQGGASSASTSTPLHDALVAAHLLPSGPGHALDFSGHNAVHLLAIAEQGGLSPDTHRVYVYLTDDPIAHGLDAPNGVLVPGDDGKLAWHDDWRDTSGPGVPLDASPIGGGPYGANVHLLLTELPPDGLATYAPGTRLRALNDRVERLTNLQDTSRRSWVKTLRDWAKQEKNKAIGERDTLQAQIDRDIAAARTANQPPPAHPELEIKPYQPALVSSTLVEWKQRYGDGGMPDPLAHVARLKAFIEREGNTRAGPLELQDTTGDAPPPALMADAQAWRWLGKWLHVARDYTAGGARFAPVPPWKGLNRKLSAAVAIDRKILRAFFKSSRDVQDRVVLMSRAYRLSDDPQAFLAELRRSGAARAVVSIVVDPHTLAAAQGKKHDPALVRDVKAVGDPSRAQMDYATATITGENGRVVHLDDLTEQNLHAWLDAAAEGGFVLRLETAPGRALVSRDDQRYQAGTNDQYHDYERLASMLETWAKRHPGKTAPHVMVTFHGWDAVPEPVPGAGHVTLVNRLLDRPTLKWVHVGLSYATHGSDFIANQELTTALAKMLVKRARNGDAFERIHGADALTRVFERIEPDKLFEQHQMLLAEIDRIGREKGMTPKEIDTLVSRLYEGNTTKLLNRARHAVAGYVTRAWEADPAHAPSRKSKARRFTEAWQKDIGSKLDRPQQLKTLGKIKFKAAKRPDWREIVQLPELLVDETKPLSDARLVGAQAGRTTPATRNAPPPTPLTPEQAALAELNALRLQRAGGLRSWLTWPNAVSLMAGVAAGVGVGAARHYFGVQATSFKQTNTSLFVGARTGRLVQALHQDSVRALQGGDPRLFRRVIDRFVRTLNGQLDAHQMDEASRGASLALLANEARVKVDRLIAQHDKGQITAEDAVAYTKLIANDMIAQMQGVLGGTSIQQMHQGNPRRFFGKLGRSAALAGYVGIGETAVQSFLNSHTPASALGAVGALLGVAYTSAVHLGAMRNLSIERRSQTVRFIDAASDVVSVAGGYAGVFLGSAAAIHTNLPLAISGATSATLLGLARADTHFPNLTKSLTGRIPTAIVLVPIAIYVGNAIYTEFDDKHRTPSKSNVVPPGGTPSPTPSASPSASPSATSSASPSGTPSASPSATPSAAPSPAPASTQPPGATPPPATPQPPRYFVVDGDSLWVIADRHRDTLLDAAHVSRADQQKMSRGEQDAAALREILQLNPNAAADPQHLTIGMPLVVG</sequence>
<dbReference type="InterPro" id="IPR051425">
    <property type="entry name" value="Formin_Homology"/>
</dbReference>
<feature type="compositionally biased region" description="Polar residues" evidence="2">
    <location>
        <begin position="58"/>
        <end position="67"/>
    </location>
</feature>
<feature type="compositionally biased region" description="Low complexity" evidence="2">
    <location>
        <begin position="3848"/>
        <end position="3888"/>
    </location>
</feature>
<feature type="compositionally biased region" description="Low complexity" evidence="2">
    <location>
        <begin position="2383"/>
        <end position="2392"/>
    </location>
</feature>
<feature type="compositionally biased region" description="Low complexity" evidence="2">
    <location>
        <begin position="1184"/>
        <end position="1203"/>
    </location>
</feature>
<feature type="compositionally biased region" description="Pro residues" evidence="2">
    <location>
        <begin position="1146"/>
        <end position="1155"/>
    </location>
</feature>
<evidence type="ECO:0000256" key="1">
    <source>
        <dbReference type="SAM" id="Coils"/>
    </source>
</evidence>
<feature type="compositionally biased region" description="Polar residues" evidence="2">
    <location>
        <begin position="34"/>
        <end position="45"/>
    </location>
</feature>
<feature type="transmembrane region" description="Helical" evidence="3">
    <location>
        <begin position="3802"/>
        <end position="3820"/>
    </location>
</feature>
<feature type="region of interest" description="Disordered" evidence="2">
    <location>
        <begin position="1146"/>
        <end position="1238"/>
    </location>
</feature>
<dbReference type="EMBL" id="LPHB01000053">
    <property type="protein sequence ID" value="KWA59616.1"/>
    <property type="molecule type" value="Genomic_DNA"/>
</dbReference>
<feature type="region of interest" description="Disordered" evidence="2">
    <location>
        <begin position="1802"/>
        <end position="1821"/>
    </location>
</feature>
<dbReference type="PANTHER" id="PTHR45725">
    <property type="entry name" value="FORMIN HOMOLOGY 2 FAMILY MEMBER"/>
    <property type="match status" value="1"/>
</dbReference>
<feature type="region of interest" description="Disordered" evidence="2">
    <location>
        <begin position="25"/>
        <end position="68"/>
    </location>
</feature>
<feature type="region of interest" description="Disordered" evidence="2">
    <location>
        <begin position="2377"/>
        <end position="2400"/>
    </location>
</feature>
<name>A0A108FXJ7_9BURK</name>
<dbReference type="InterPro" id="IPR054555">
    <property type="entry name" value="T3SS_HopBF1-like"/>
</dbReference>
<evidence type="ECO:0000313" key="4">
    <source>
        <dbReference type="EMBL" id="KWA59616.1"/>
    </source>
</evidence>
<dbReference type="Proteomes" id="UP000068603">
    <property type="component" value="Unassembled WGS sequence"/>
</dbReference>
<dbReference type="RefSeq" id="WP_060148388.1">
    <property type="nucleotide sequence ID" value="NZ_LPGD01000015.1"/>
</dbReference>
<dbReference type="NCBIfam" id="NF012230">
    <property type="entry name" value="LWXIA_domain"/>
    <property type="match status" value="1"/>
</dbReference>
<feature type="region of interest" description="Disordered" evidence="2">
    <location>
        <begin position="3827"/>
        <end position="3902"/>
    </location>
</feature>
<feature type="coiled-coil region" evidence="1">
    <location>
        <begin position="572"/>
        <end position="602"/>
    </location>
</feature>
<gene>
    <name evidence="4" type="ORF">WT44_18815</name>
</gene>
<dbReference type="CDD" id="cd20900">
    <property type="entry name" value="HopBF1"/>
    <property type="match status" value="1"/>
</dbReference>
<proteinExistence type="predicted"/>
<keyword evidence="3" id="KW-0812">Transmembrane</keyword>
<evidence type="ECO:0000313" key="5">
    <source>
        <dbReference type="Proteomes" id="UP000068603"/>
    </source>
</evidence>
<organism evidence="4">
    <name type="scientific">Burkholderia stagnalis</name>
    <dbReference type="NCBI Taxonomy" id="1503054"/>
    <lineage>
        <taxon>Bacteria</taxon>
        <taxon>Pseudomonadati</taxon>
        <taxon>Pseudomonadota</taxon>
        <taxon>Betaproteobacteria</taxon>
        <taxon>Burkholderiales</taxon>
        <taxon>Burkholderiaceae</taxon>
        <taxon>Burkholderia</taxon>
        <taxon>Burkholderia cepacia complex</taxon>
    </lineage>
</organism>
<feature type="transmembrane region" description="Helical" evidence="3">
    <location>
        <begin position="3747"/>
        <end position="3765"/>
    </location>
</feature>
<dbReference type="STRING" id="1503054.WT74_29285"/>
<keyword evidence="3" id="KW-0472">Membrane</keyword>
<feature type="compositionally biased region" description="Basic and acidic residues" evidence="2">
    <location>
        <begin position="1204"/>
        <end position="1231"/>
    </location>
</feature>